<dbReference type="Proteomes" id="UP000315750">
    <property type="component" value="Chromosome"/>
</dbReference>
<dbReference type="PANTHER" id="PTHR30212">
    <property type="entry name" value="PROTEIN YIIM"/>
    <property type="match status" value="1"/>
</dbReference>
<evidence type="ECO:0000259" key="1">
    <source>
        <dbReference type="PROSITE" id="PS51340"/>
    </source>
</evidence>
<gene>
    <name evidence="2" type="ORF">Pan181_03560</name>
</gene>
<dbReference type="KEGG" id="amuc:Pan181_03560"/>
<dbReference type="InterPro" id="IPR052353">
    <property type="entry name" value="Benzoxazolinone_Detox_Enz"/>
</dbReference>
<dbReference type="PANTHER" id="PTHR30212:SF2">
    <property type="entry name" value="PROTEIN YIIM"/>
    <property type="match status" value="1"/>
</dbReference>
<dbReference type="InterPro" id="IPR005163">
    <property type="entry name" value="Tri_helical_YiiM-like"/>
</dbReference>
<dbReference type="PROSITE" id="PS51340">
    <property type="entry name" value="MOSC"/>
    <property type="match status" value="1"/>
</dbReference>
<dbReference type="GO" id="GO:0030151">
    <property type="term" value="F:molybdenum ion binding"/>
    <property type="evidence" value="ECO:0007669"/>
    <property type="project" value="InterPro"/>
</dbReference>
<protein>
    <submittedName>
        <fullName evidence="2">6-N-hydroxylaminopurine resistance protein</fullName>
    </submittedName>
</protein>
<feature type="domain" description="MOSC" evidence="1">
    <location>
        <begin position="28"/>
        <end position="163"/>
    </location>
</feature>
<dbReference type="AlphaFoldDB" id="A0A518AHH1"/>
<evidence type="ECO:0000313" key="2">
    <source>
        <dbReference type="EMBL" id="QDU54176.1"/>
    </source>
</evidence>
<name>A0A518AHH1_9BACT</name>
<dbReference type="RefSeq" id="WP_145245192.1">
    <property type="nucleotide sequence ID" value="NZ_CP036278.1"/>
</dbReference>
<dbReference type="EMBL" id="CP036278">
    <property type="protein sequence ID" value="QDU54176.1"/>
    <property type="molecule type" value="Genomic_DNA"/>
</dbReference>
<dbReference type="GO" id="GO:0003824">
    <property type="term" value="F:catalytic activity"/>
    <property type="evidence" value="ECO:0007669"/>
    <property type="project" value="InterPro"/>
</dbReference>
<dbReference type="SUPFAM" id="SSF50800">
    <property type="entry name" value="PK beta-barrel domain-like"/>
    <property type="match status" value="1"/>
</dbReference>
<dbReference type="Pfam" id="PF03473">
    <property type="entry name" value="MOSC"/>
    <property type="match status" value="1"/>
</dbReference>
<dbReference type="OrthoDB" id="9786134at2"/>
<dbReference type="GO" id="GO:0030170">
    <property type="term" value="F:pyridoxal phosphate binding"/>
    <property type="evidence" value="ECO:0007669"/>
    <property type="project" value="InterPro"/>
</dbReference>
<organism evidence="2 3">
    <name type="scientific">Aeoliella mucimassa</name>
    <dbReference type="NCBI Taxonomy" id="2527972"/>
    <lineage>
        <taxon>Bacteria</taxon>
        <taxon>Pseudomonadati</taxon>
        <taxon>Planctomycetota</taxon>
        <taxon>Planctomycetia</taxon>
        <taxon>Pirellulales</taxon>
        <taxon>Lacipirellulaceae</taxon>
        <taxon>Aeoliella</taxon>
    </lineage>
</organism>
<evidence type="ECO:0000313" key="3">
    <source>
        <dbReference type="Proteomes" id="UP000315750"/>
    </source>
</evidence>
<keyword evidence="3" id="KW-1185">Reference proteome</keyword>
<sequence>MQLLSVNVGRPRLVQYNGQTISTAIYKEPVTGEVEVDEMGLVPDDQADKRVHGGADKAVYAYTEPSYAWWRTQLSDHPLPPGTFGENLTIDGLTDAQVQIGDQFRIGTVLLEVTQPRQPCSKLGVKMKSPAFIKQFHQAELPGFYLRVLEPGRLAVGQAVERVMQAEHSMNIPDIYRLLHAKSVDRNELQRAAELPALSAAWRSDFEKLLSST</sequence>
<dbReference type="InterPro" id="IPR005302">
    <property type="entry name" value="MoCF_Sase_C"/>
</dbReference>
<reference evidence="2 3" key="1">
    <citation type="submission" date="2019-02" db="EMBL/GenBank/DDBJ databases">
        <title>Deep-cultivation of Planctomycetes and their phenomic and genomic characterization uncovers novel biology.</title>
        <authorList>
            <person name="Wiegand S."/>
            <person name="Jogler M."/>
            <person name="Boedeker C."/>
            <person name="Pinto D."/>
            <person name="Vollmers J."/>
            <person name="Rivas-Marin E."/>
            <person name="Kohn T."/>
            <person name="Peeters S.H."/>
            <person name="Heuer A."/>
            <person name="Rast P."/>
            <person name="Oberbeckmann S."/>
            <person name="Bunk B."/>
            <person name="Jeske O."/>
            <person name="Meyerdierks A."/>
            <person name="Storesund J.E."/>
            <person name="Kallscheuer N."/>
            <person name="Luecker S."/>
            <person name="Lage O.M."/>
            <person name="Pohl T."/>
            <person name="Merkel B.J."/>
            <person name="Hornburger P."/>
            <person name="Mueller R.-W."/>
            <person name="Bruemmer F."/>
            <person name="Labrenz M."/>
            <person name="Spormann A.M."/>
            <person name="Op den Camp H."/>
            <person name="Overmann J."/>
            <person name="Amann R."/>
            <person name="Jetten M.S.M."/>
            <person name="Mascher T."/>
            <person name="Medema M.H."/>
            <person name="Devos D.P."/>
            <person name="Kaster A.-K."/>
            <person name="Ovreas L."/>
            <person name="Rohde M."/>
            <person name="Galperin M.Y."/>
            <person name="Jogler C."/>
        </authorList>
    </citation>
    <scope>NUCLEOTIDE SEQUENCE [LARGE SCALE GENOMIC DNA]</scope>
    <source>
        <strain evidence="2 3">Pan181</strain>
    </source>
</reference>
<accession>A0A518AHH1</accession>
<dbReference type="Pfam" id="PF03475">
    <property type="entry name" value="YiiM_3-alpha"/>
    <property type="match status" value="1"/>
</dbReference>
<dbReference type="Gene3D" id="2.40.33.20">
    <property type="entry name" value="PK beta-barrel domain-like"/>
    <property type="match status" value="1"/>
</dbReference>
<proteinExistence type="predicted"/>
<dbReference type="InterPro" id="IPR011037">
    <property type="entry name" value="Pyrv_Knase-like_insert_dom_sf"/>
</dbReference>